<reference evidence="1 2" key="1">
    <citation type="submission" date="2024-08" db="EMBL/GenBank/DDBJ databases">
        <title>Insights into the chromosomal genome structure of Flemingia macrophylla.</title>
        <authorList>
            <person name="Ding Y."/>
            <person name="Zhao Y."/>
            <person name="Bi W."/>
            <person name="Wu M."/>
            <person name="Zhao G."/>
            <person name="Gong Y."/>
            <person name="Li W."/>
            <person name="Zhang P."/>
        </authorList>
    </citation>
    <scope>NUCLEOTIDE SEQUENCE [LARGE SCALE GENOMIC DNA]</scope>
    <source>
        <strain evidence="1">DYQJB</strain>
        <tissue evidence="1">Leaf</tissue>
    </source>
</reference>
<organism evidence="1 2">
    <name type="scientific">Flemingia macrophylla</name>
    <dbReference type="NCBI Taxonomy" id="520843"/>
    <lineage>
        <taxon>Eukaryota</taxon>
        <taxon>Viridiplantae</taxon>
        <taxon>Streptophyta</taxon>
        <taxon>Embryophyta</taxon>
        <taxon>Tracheophyta</taxon>
        <taxon>Spermatophyta</taxon>
        <taxon>Magnoliopsida</taxon>
        <taxon>eudicotyledons</taxon>
        <taxon>Gunneridae</taxon>
        <taxon>Pentapetalae</taxon>
        <taxon>rosids</taxon>
        <taxon>fabids</taxon>
        <taxon>Fabales</taxon>
        <taxon>Fabaceae</taxon>
        <taxon>Papilionoideae</taxon>
        <taxon>50 kb inversion clade</taxon>
        <taxon>NPAAA clade</taxon>
        <taxon>indigoferoid/millettioid clade</taxon>
        <taxon>Phaseoleae</taxon>
        <taxon>Flemingia</taxon>
    </lineage>
</organism>
<evidence type="ECO:0000313" key="2">
    <source>
        <dbReference type="Proteomes" id="UP001603857"/>
    </source>
</evidence>
<dbReference type="PANTHER" id="PTHR36008:SF1">
    <property type="entry name" value="OS09G0478400 PROTEIN"/>
    <property type="match status" value="1"/>
</dbReference>
<dbReference type="Proteomes" id="UP001603857">
    <property type="component" value="Unassembled WGS sequence"/>
</dbReference>
<proteinExistence type="predicted"/>
<accession>A0ABD1N993</accession>
<dbReference type="PANTHER" id="PTHR36008">
    <property type="entry name" value="OS09G0478400 PROTEIN"/>
    <property type="match status" value="1"/>
</dbReference>
<dbReference type="AlphaFoldDB" id="A0ABD1N993"/>
<dbReference type="EMBL" id="JBGMDY010000002">
    <property type="protein sequence ID" value="KAL2344670.1"/>
    <property type="molecule type" value="Genomic_DNA"/>
</dbReference>
<keyword evidence="2" id="KW-1185">Reference proteome</keyword>
<comment type="caution">
    <text evidence="1">The sequence shown here is derived from an EMBL/GenBank/DDBJ whole genome shotgun (WGS) entry which is preliminary data.</text>
</comment>
<sequence>MNDVWEKQKNARSDERSAAQIVAYSSPRCSNRNVTFEDEGPVHRSGSRIPILPRHGHRAHHRRLRRSRNLRHVLMTRSQELLERKIKNAPEGQGAVRMLTREEWVKCREIRPRTPYESKFLRPDARIRSGEPLRMVFVMHGGDWIVWKDMIEVGKVLVSQFDLRDQLYTWICLAEVEGQVDRV</sequence>
<evidence type="ECO:0000313" key="1">
    <source>
        <dbReference type="EMBL" id="KAL2344670.1"/>
    </source>
</evidence>
<gene>
    <name evidence="1" type="ORF">Fmac_005955</name>
</gene>
<protein>
    <submittedName>
        <fullName evidence="1">Uncharacterized protein</fullName>
    </submittedName>
</protein>
<name>A0ABD1N993_9FABA</name>